<protein>
    <submittedName>
        <fullName evidence="2">Uncharacterized protein</fullName>
    </submittedName>
</protein>
<gene>
    <name evidence="2" type="ORF">SHI21_16730</name>
</gene>
<dbReference type="EMBL" id="JAYGJQ010000002">
    <property type="protein sequence ID" value="MEA9357878.1"/>
    <property type="molecule type" value="Genomic_DNA"/>
</dbReference>
<evidence type="ECO:0000313" key="2">
    <source>
        <dbReference type="EMBL" id="MEA9357878.1"/>
    </source>
</evidence>
<dbReference type="RefSeq" id="WP_323578061.1">
    <property type="nucleotide sequence ID" value="NZ_JAYGJQ010000002.1"/>
</dbReference>
<dbReference type="PROSITE" id="PS51257">
    <property type="entry name" value="PROKAR_LIPOPROTEIN"/>
    <property type="match status" value="1"/>
</dbReference>
<evidence type="ECO:0000313" key="3">
    <source>
        <dbReference type="Proteomes" id="UP001302274"/>
    </source>
</evidence>
<feature type="signal peptide" evidence="1">
    <location>
        <begin position="1"/>
        <end position="20"/>
    </location>
</feature>
<evidence type="ECO:0000256" key="1">
    <source>
        <dbReference type="SAM" id="SignalP"/>
    </source>
</evidence>
<organism evidence="2 3">
    <name type="scientific">Bacteriovorax antarcticus</name>
    <dbReference type="NCBI Taxonomy" id="3088717"/>
    <lineage>
        <taxon>Bacteria</taxon>
        <taxon>Pseudomonadati</taxon>
        <taxon>Bdellovibrionota</taxon>
        <taxon>Bacteriovoracia</taxon>
        <taxon>Bacteriovoracales</taxon>
        <taxon>Bacteriovoracaceae</taxon>
        <taxon>Bacteriovorax</taxon>
    </lineage>
</organism>
<dbReference type="Proteomes" id="UP001302274">
    <property type="component" value="Unassembled WGS sequence"/>
</dbReference>
<comment type="caution">
    <text evidence="2">The sequence shown here is derived from an EMBL/GenBank/DDBJ whole genome shotgun (WGS) entry which is preliminary data.</text>
</comment>
<sequence length="1025" mass="105080">MRYAISILVLGFIVSGCVPAASKLSISGNKKDSKQALTASVSSVHFINNQLVINGAGLVNVQNVKVSGHSLSENFTIESQTATKIIANSIHGFSFDVSKVFDLILSDASASATFAIDFSLCNASLGTAGFDCTTPSNNDVLSFDTASNKWIPKALSGLSYRGVWDANTTEPVSTIVGQYYIVDTANLPTYKVGDWIVWNGSAYDIVAQSAVAGVPTVFSRTGAIVATEGDYKLDQLFDVDLTVAPTAGQVLKFNGTKWIADTDTAGAAGGAGSVTTTELADGSVTGTKIANTTITNANISATAAIDYSKLNISAGAIPYAKLSIANGDIPYAKLNVANGDIPYAKLNIADGDIPAAKIAGLPSAAAILATTITDGDTTHAPDGNVVFDTLATKLDKTGGTISTILNVPTPVLNTEATTKLYVDTADNLKANKAGDTFSGILTLDNDLKIKGGSNYVTVKGNAASAAYTLTLPINAGASNQVLTTNGSGVLSWSNTSAVVSTLDAANISTGTVSNAEFNWLDGVTSSIQDQLNAKEASLPTGGTTAQYFAGDKTLQTLNTAAVPESGTNYYFTDIRTRAATLTGLSSASGSIAGTDTVLSAFGKLLGTQGDYVSKSGNTTVLGKITIDNTVGELHVPTLPTVGADLTQAASAGYVQNVLGAVGQWIKTASDLGYTAGNVGIGVAVPGAKLHVMNGATAFEKTSADTSGPTFSFWKHRNYAATVSGDELGFISFFGHDGTGLARSAFILGKTDGAPAAGSVPGSLGFYTTTAGSADSTEKMHISANGNVGIGKPSPGSALDVAGQITADAFLLRGEMYTFGWDATVYTGSSSSMGIPQGPGVHITNANTADGTVSMFTGASLNTLGVTQTFYMGSVANTAGYAPTIVFGQRTGNTAYNERMRIDASGNVGIGTSNPQAALTVAGTIASTPPAPFAGAAVDLSKSNTQVLTNVGQAAITLSNMVHGGSYTLIIQDTTSRTYTFTGCTTSKFQPANIPTIAATHTIYNIMTVYNGTNYDCYITWSSGYN</sequence>
<keyword evidence="3" id="KW-1185">Reference proteome</keyword>
<accession>A0ABU5VZT3</accession>
<proteinExistence type="predicted"/>
<feature type="chain" id="PRO_5045372625" evidence="1">
    <location>
        <begin position="21"/>
        <end position="1025"/>
    </location>
</feature>
<keyword evidence="1" id="KW-0732">Signal</keyword>
<reference evidence="2 3" key="1">
    <citation type="submission" date="2023-11" db="EMBL/GenBank/DDBJ databases">
        <title>A Novel Polar Bacteriovorax (B. antarcticus) Isolated from the Biocrust in Antarctica.</title>
        <authorList>
            <person name="Mun W."/>
            <person name="Choi S.Y."/>
            <person name="Mitchell R.J."/>
        </authorList>
    </citation>
    <scope>NUCLEOTIDE SEQUENCE [LARGE SCALE GENOMIC DNA]</scope>
    <source>
        <strain evidence="2 3">PP10</strain>
    </source>
</reference>
<name>A0ABU5VZT3_9BACT</name>